<feature type="region of interest" description="Disordered" evidence="1">
    <location>
        <begin position="1"/>
        <end position="27"/>
    </location>
</feature>
<organism evidence="2 3">
    <name type="scientific">Pseudoluteimonas lycopersici</name>
    <dbReference type="NCBI Taxonomy" id="1324796"/>
    <lineage>
        <taxon>Bacteria</taxon>
        <taxon>Pseudomonadati</taxon>
        <taxon>Pseudomonadota</taxon>
        <taxon>Gammaproteobacteria</taxon>
        <taxon>Lysobacterales</taxon>
        <taxon>Lysobacteraceae</taxon>
        <taxon>Pseudoluteimonas</taxon>
    </lineage>
</organism>
<reference evidence="2 3" key="1">
    <citation type="submission" date="2019-07" db="EMBL/GenBank/DDBJ databases">
        <title>Lysobacter weifangensis sp. nov., isolated from bensulfuron-methyl contaminated farmland soil.</title>
        <authorList>
            <person name="Zhao H."/>
        </authorList>
    </citation>
    <scope>NUCLEOTIDE SEQUENCE [LARGE SCALE GENOMIC DNA]</scope>
    <source>
        <strain evidence="2 3">CC-Bw-6</strain>
    </source>
</reference>
<protein>
    <recommendedName>
        <fullName evidence="4">Single-stranded DNA-binding protein</fullName>
    </recommendedName>
</protein>
<dbReference type="AlphaFoldDB" id="A0A516V2Z6"/>
<accession>A0A516V2Z6</accession>
<evidence type="ECO:0000313" key="3">
    <source>
        <dbReference type="Proteomes" id="UP000315891"/>
    </source>
</evidence>
<proteinExistence type="predicted"/>
<evidence type="ECO:0000256" key="1">
    <source>
        <dbReference type="SAM" id="MobiDB-lite"/>
    </source>
</evidence>
<evidence type="ECO:0008006" key="4">
    <source>
        <dbReference type="Google" id="ProtNLM"/>
    </source>
</evidence>
<dbReference type="Gene3D" id="2.40.50.140">
    <property type="entry name" value="Nucleic acid-binding proteins"/>
    <property type="match status" value="1"/>
</dbReference>
<name>A0A516V2Z6_9GAMM</name>
<dbReference type="OrthoDB" id="6002364at2"/>
<evidence type="ECO:0000313" key="2">
    <source>
        <dbReference type="EMBL" id="QDQ72899.1"/>
    </source>
</evidence>
<feature type="compositionally biased region" description="Basic and acidic residues" evidence="1">
    <location>
        <begin position="15"/>
        <end position="25"/>
    </location>
</feature>
<dbReference type="SUPFAM" id="SSF50249">
    <property type="entry name" value="Nucleic acid-binding proteins"/>
    <property type="match status" value="1"/>
</dbReference>
<keyword evidence="3" id="KW-1185">Reference proteome</keyword>
<dbReference type="InterPro" id="IPR012340">
    <property type="entry name" value="NA-bd_OB-fold"/>
</dbReference>
<dbReference type="EMBL" id="CP041742">
    <property type="protein sequence ID" value="QDQ72899.1"/>
    <property type="molecule type" value="Genomic_DNA"/>
</dbReference>
<dbReference type="Proteomes" id="UP000315891">
    <property type="component" value="Chromosome"/>
</dbReference>
<sequence length="96" mass="10515">MKMKVTITKPFNPATDEKSWSKPDGRSGVIRTQEATAECAKFRQTVRIDIGKNEPFPVGEYTLDLEDAISVGDFGDLKLARRLPLVPLKPAAAKAA</sequence>
<gene>
    <name evidence="2" type="ORF">FNZ56_02900</name>
</gene>